<keyword evidence="3" id="KW-1185">Reference proteome</keyword>
<dbReference type="InterPro" id="IPR029058">
    <property type="entry name" value="AB_hydrolase_fold"/>
</dbReference>
<dbReference type="RefSeq" id="WP_382226495.1">
    <property type="nucleotide sequence ID" value="NZ_JBHTCA010000020.1"/>
</dbReference>
<sequence length="301" mass="32330">MQKAAATWKFPVGTPLDEDGASQRAVLEHGGRSLAIHYTDSAPGLTHCPVVAMLHGSGPGSTGWASFAANRDALLDAGHRVICPDLPGWGRSAPVLCLEDRSSLNARALAAVLQTAGVEQPVHVMGASMGAHSAVAFAMQWPQRVAKLVLVSGGTGGRSSFQPALPEGVRLMLAFYRSPTAENMRRFIDAVVCDPTPYTEPVIQKMVAAAQMRPKHLHNFSMSLAQHPQQFGDVAHRLGDIAAPALVIWGSEDRVVPLDIAIQMAVRMQQADLHVMGRCGHIPHVEQAHKFNRLVTQFLSV</sequence>
<comment type="caution">
    <text evidence="2">The sequence shown here is derived from an EMBL/GenBank/DDBJ whole genome shotgun (WGS) entry which is preliminary data.</text>
</comment>
<dbReference type="GO" id="GO:0016787">
    <property type="term" value="F:hydrolase activity"/>
    <property type="evidence" value="ECO:0007669"/>
    <property type="project" value="UniProtKB-KW"/>
</dbReference>
<dbReference type="PANTHER" id="PTHR43689:SF8">
    <property type="entry name" value="ALPHA_BETA-HYDROLASES SUPERFAMILY PROTEIN"/>
    <property type="match status" value="1"/>
</dbReference>
<gene>
    <name evidence="2" type="ORF">ACFQPB_18680</name>
</gene>
<organism evidence="2 3">
    <name type="scientific">Hydrogenophaga atypica</name>
    <dbReference type="NCBI Taxonomy" id="249409"/>
    <lineage>
        <taxon>Bacteria</taxon>
        <taxon>Pseudomonadati</taxon>
        <taxon>Pseudomonadota</taxon>
        <taxon>Betaproteobacteria</taxon>
        <taxon>Burkholderiales</taxon>
        <taxon>Comamonadaceae</taxon>
        <taxon>Hydrogenophaga</taxon>
    </lineage>
</organism>
<feature type="domain" description="AB hydrolase-1" evidence="1">
    <location>
        <begin position="53"/>
        <end position="293"/>
    </location>
</feature>
<evidence type="ECO:0000313" key="3">
    <source>
        <dbReference type="Proteomes" id="UP001596501"/>
    </source>
</evidence>
<name>A0ABW2QN79_9BURK</name>
<dbReference type="InterPro" id="IPR000639">
    <property type="entry name" value="Epox_hydrolase-like"/>
</dbReference>
<keyword evidence="2" id="KW-0378">Hydrolase</keyword>
<dbReference type="PRINTS" id="PR00412">
    <property type="entry name" value="EPOXHYDRLASE"/>
</dbReference>
<dbReference type="SUPFAM" id="SSF53474">
    <property type="entry name" value="alpha/beta-Hydrolases"/>
    <property type="match status" value="1"/>
</dbReference>
<protein>
    <submittedName>
        <fullName evidence="2">Alpha/beta fold hydrolase</fullName>
    </submittedName>
</protein>
<evidence type="ECO:0000313" key="2">
    <source>
        <dbReference type="EMBL" id="MFC7410889.1"/>
    </source>
</evidence>
<dbReference type="Proteomes" id="UP001596501">
    <property type="component" value="Unassembled WGS sequence"/>
</dbReference>
<dbReference type="InterPro" id="IPR000073">
    <property type="entry name" value="AB_hydrolase_1"/>
</dbReference>
<dbReference type="PANTHER" id="PTHR43689">
    <property type="entry name" value="HYDROLASE"/>
    <property type="match status" value="1"/>
</dbReference>
<evidence type="ECO:0000259" key="1">
    <source>
        <dbReference type="Pfam" id="PF12697"/>
    </source>
</evidence>
<dbReference type="PRINTS" id="PR00111">
    <property type="entry name" value="ABHYDROLASE"/>
</dbReference>
<reference evidence="3" key="1">
    <citation type="journal article" date="2019" name="Int. J. Syst. Evol. Microbiol.">
        <title>The Global Catalogue of Microorganisms (GCM) 10K type strain sequencing project: providing services to taxonomists for standard genome sequencing and annotation.</title>
        <authorList>
            <consortium name="The Broad Institute Genomics Platform"/>
            <consortium name="The Broad Institute Genome Sequencing Center for Infectious Disease"/>
            <person name="Wu L."/>
            <person name="Ma J."/>
        </authorList>
    </citation>
    <scope>NUCLEOTIDE SEQUENCE [LARGE SCALE GENOMIC DNA]</scope>
    <source>
        <strain evidence="3">CGMCC 1.12371</strain>
    </source>
</reference>
<accession>A0ABW2QN79</accession>
<dbReference type="Gene3D" id="3.40.50.1820">
    <property type="entry name" value="alpha/beta hydrolase"/>
    <property type="match status" value="1"/>
</dbReference>
<proteinExistence type="predicted"/>
<dbReference type="Pfam" id="PF12697">
    <property type="entry name" value="Abhydrolase_6"/>
    <property type="match status" value="1"/>
</dbReference>
<dbReference type="EMBL" id="JBHTCA010000020">
    <property type="protein sequence ID" value="MFC7410889.1"/>
    <property type="molecule type" value="Genomic_DNA"/>
</dbReference>